<dbReference type="PRINTS" id="PR00359">
    <property type="entry name" value="BP450"/>
</dbReference>
<name>A0ABV5CXW3_9ACTN</name>
<protein>
    <submittedName>
        <fullName evidence="3">Cytochrome P450</fullName>
    </submittedName>
</protein>
<organism evidence="3 4">
    <name type="scientific">Polymorphospora lycopeni</name>
    <dbReference type="NCBI Taxonomy" id="3140240"/>
    <lineage>
        <taxon>Bacteria</taxon>
        <taxon>Bacillati</taxon>
        <taxon>Actinomycetota</taxon>
        <taxon>Actinomycetes</taxon>
        <taxon>Micromonosporales</taxon>
        <taxon>Micromonosporaceae</taxon>
        <taxon>Polymorphospora</taxon>
    </lineage>
</organism>
<evidence type="ECO:0000256" key="1">
    <source>
        <dbReference type="ARBA" id="ARBA00010617"/>
    </source>
</evidence>
<sequence length="391" mass="42307">MTTGEQLRSYPFEPFHGDLPDELLKMVRTEPVSRVELPGGRPAWLVVGYDEVCTVLADPRFTRHGDPYPTGGGDGGCPVRELSMNGPAHTSLRRLAARAFTARRVEAYRPRVQQITDDLLDEMVAGGSPADLIAGLVAPLPVRVICEVLGVPLADRDRFAEWTAAILAIAGQDSPEAVRAVAELRAYLAGRLAAKRERPGDDLFSAWLAAQADDELSDEEIVGLAVGVLIGGREINSTSAGLRALFLHPDQLDRLRADPGLLPSAVDEILRWTSVSPMFLPQTAVGDVELAGHLIRAGDTVMAVPWAANRHPDVFPDPGAFDIGRAQNPHLAFGHGPHFCLGAALGRLQIEVAIGTLLRRFPGLRPAVPLEELPWRQERVNCGIAEFPVAW</sequence>
<comment type="similarity">
    <text evidence="1 2">Belongs to the cytochrome P450 family.</text>
</comment>
<accession>A0ABV5CXW3</accession>
<dbReference type="RefSeq" id="WP_364219655.1">
    <property type="nucleotide sequence ID" value="NZ_JBCGDC010000110.1"/>
</dbReference>
<dbReference type="PROSITE" id="PS00086">
    <property type="entry name" value="CYTOCHROME_P450"/>
    <property type="match status" value="1"/>
</dbReference>
<dbReference type="InterPro" id="IPR036396">
    <property type="entry name" value="Cyt_P450_sf"/>
</dbReference>
<keyword evidence="2" id="KW-0349">Heme</keyword>
<reference evidence="3 4" key="1">
    <citation type="submission" date="2024-04" db="EMBL/GenBank/DDBJ databases">
        <title>Polymorphospora sp. isolated from Baiyangdian Lake in Xiong'an New Area.</title>
        <authorList>
            <person name="Zhang X."/>
            <person name="Liu J."/>
        </authorList>
    </citation>
    <scope>NUCLEOTIDE SEQUENCE [LARGE SCALE GENOMIC DNA]</scope>
    <source>
        <strain evidence="3 4">2-325</strain>
    </source>
</reference>
<dbReference type="Pfam" id="PF00067">
    <property type="entry name" value="p450"/>
    <property type="match status" value="1"/>
</dbReference>
<keyword evidence="4" id="KW-1185">Reference proteome</keyword>
<dbReference type="PANTHER" id="PTHR46696:SF1">
    <property type="entry name" value="CYTOCHROME P450 YJIB-RELATED"/>
    <property type="match status" value="1"/>
</dbReference>
<dbReference type="CDD" id="cd11031">
    <property type="entry name" value="Cyp158A-like"/>
    <property type="match status" value="1"/>
</dbReference>
<dbReference type="PANTHER" id="PTHR46696">
    <property type="entry name" value="P450, PUTATIVE (EUROFUNG)-RELATED"/>
    <property type="match status" value="1"/>
</dbReference>
<keyword evidence="2" id="KW-0408">Iron</keyword>
<comment type="caution">
    <text evidence="3">The sequence shown here is derived from an EMBL/GenBank/DDBJ whole genome shotgun (WGS) entry which is preliminary data.</text>
</comment>
<dbReference type="Proteomes" id="UP001582793">
    <property type="component" value="Unassembled WGS sequence"/>
</dbReference>
<keyword evidence="2" id="KW-0503">Monooxygenase</keyword>
<dbReference type="InterPro" id="IPR001128">
    <property type="entry name" value="Cyt_P450"/>
</dbReference>
<proteinExistence type="inferred from homology"/>
<dbReference type="InterPro" id="IPR002397">
    <property type="entry name" value="Cyt_P450_B"/>
</dbReference>
<evidence type="ECO:0000313" key="4">
    <source>
        <dbReference type="Proteomes" id="UP001582793"/>
    </source>
</evidence>
<gene>
    <name evidence="3" type="ORF">AAFH96_27670</name>
</gene>
<keyword evidence="2" id="KW-0479">Metal-binding</keyword>
<dbReference type="EMBL" id="JBCGDC010000110">
    <property type="protein sequence ID" value="MFB6396850.1"/>
    <property type="molecule type" value="Genomic_DNA"/>
</dbReference>
<dbReference type="Gene3D" id="1.10.630.10">
    <property type="entry name" value="Cytochrome P450"/>
    <property type="match status" value="1"/>
</dbReference>
<evidence type="ECO:0000256" key="2">
    <source>
        <dbReference type="RuleBase" id="RU000461"/>
    </source>
</evidence>
<dbReference type="InterPro" id="IPR017972">
    <property type="entry name" value="Cyt_P450_CS"/>
</dbReference>
<dbReference type="SUPFAM" id="SSF48264">
    <property type="entry name" value="Cytochrome P450"/>
    <property type="match status" value="1"/>
</dbReference>
<evidence type="ECO:0000313" key="3">
    <source>
        <dbReference type="EMBL" id="MFB6396850.1"/>
    </source>
</evidence>
<keyword evidence="2" id="KW-0560">Oxidoreductase</keyword>